<evidence type="ECO:0000313" key="2">
    <source>
        <dbReference type="Proteomes" id="UP000836841"/>
    </source>
</evidence>
<dbReference type="SUPFAM" id="SSF101148">
    <property type="entry name" value="Plant invertase/pectin methylesterase inhibitor"/>
    <property type="match status" value="1"/>
</dbReference>
<dbReference type="Proteomes" id="UP000836841">
    <property type="component" value="Chromosome 4"/>
</dbReference>
<dbReference type="Gene3D" id="1.20.140.40">
    <property type="entry name" value="Invertase/pectin methylesterase inhibitor family protein"/>
    <property type="match status" value="1"/>
</dbReference>
<evidence type="ECO:0000313" key="1">
    <source>
        <dbReference type="EMBL" id="CAH2059918.1"/>
    </source>
</evidence>
<accession>A0AAU9S4Q6</accession>
<keyword evidence="2" id="KW-1185">Reference proteome</keyword>
<sequence length="120" mass="13071">MMLLIAFPVANAIPAKDIDKLCNETPDVAFCLTTIGKDPRIPAARDLGDVLLIAWTTQRPILTESVDSSGGPNGKRRIEVCKVDYGIALARFHTAWELARIGTDAYGEGAVRFKVSSHFL</sequence>
<protein>
    <recommendedName>
        <fullName evidence="3">Pectinesterase inhibitor domain-containing protein</fullName>
    </recommendedName>
</protein>
<gene>
    <name evidence="1" type="ORF">TAV2_LOCUS13976</name>
</gene>
<evidence type="ECO:0008006" key="3">
    <source>
        <dbReference type="Google" id="ProtNLM"/>
    </source>
</evidence>
<dbReference type="EMBL" id="OU466860">
    <property type="protein sequence ID" value="CAH2059918.1"/>
    <property type="molecule type" value="Genomic_DNA"/>
</dbReference>
<dbReference type="GO" id="GO:0004857">
    <property type="term" value="F:enzyme inhibitor activity"/>
    <property type="evidence" value="ECO:0007669"/>
    <property type="project" value="InterPro"/>
</dbReference>
<organism evidence="1 2">
    <name type="scientific">Thlaspi arvense</name>
    <name type="common">Field penny-cress</name>
    <dbReference type="NCBI Taxonomy" id="13288"/>
    <lineage>
        <taxon>Eukaryota</taxon>
        <taxon>Viridiplantae</taxon>
        <taxon>Streptophyta</taxon>
        <taxon>Embryophyta</taxon>
        <taxon>Tracheophyta</taxon>
        <taxon>Spermatophyta</taxon>
        <taxon>Magnoliopsida</taxon>
        <taxon>eudicotyledons</taxon>
        <taxon>Gunneridae</taxon>
        <taxon>Pentapetalae</taxon>
        <taxon>rosids</taxon>
        <taxon>malvids</taxon>
        <taxon>Brassicales</taxon>
        <taxon>Brassicaceae</taxon>
        <taxon>Thlaspideae</taxon>
        <taxon>Thlaspi</taxon>
    </lineage>
</organism>
<dbReference type="NCBIfam" id="TIGR01614">
    <property type="entry name" value="PME_inhib"/>
    <property type="match status" value="1"/>
</dbReference>
<reference evidence="1 2" key="1">
    <citation type="submission" date="2022-03" db="EMBL/GenBank/DDBJ databases">
        <authorList>
            <person name="Nunn A."/>
            <person name="Chopra R."/>
            <person name="Nunn A."/>
            <person name="Contreras Garrido A."/>
        </authorList>
    </citation>
    <scope>NUCLEOTIDE SEQUENCE [LARGE SCALE GENOMIC DNA]</scope>
</reference>
<name>A0AAU9S4Q6_THLAR</name>
<dbReference type="InterPro" id="IPR035513">
    <property type="entry name" value="Invertase/methylesterase_inhib"/>
</dbReference>
<dbReference type="AlphaFoldDB" id="A0AAU9S4Q6"/>
<dbReference type="InterPro" id="IPR006501">
    <property type="entry name" value="Pectinesterase_inhib_dom"/>
</dbReference>
<proteinExistence type="predicted"/>